<keyword evidence="9" id="KW-1185">Reference proteome</keyword>
<keyword evidence="4 6" id="KW-0472">Membrane</keyword>
<comment type="subcellular location">
    <subcellularLocation>
        <location evidence="1">Membrane</location>
        <topology evidence="1">Multi-pass membrane protein</topology>
    </subcellularLocation>
</comment>
<dbReference type="Pfam" id="PF20684">
    <property type="entry name" value="Fung_rhodopsin"/>
    <property type="match status" value="1"/>
</dbReference>
<organism evidence="8 9">
    <name type="scientific">Sphaceloma murrayae</name>
    <dbReference type="NCBI Taxonomy" id="2082308"/>
    <lineage>
        <taxon>Eukaryota</taxon>
        <taxon>Fungi</taxon>
        <taxon>Dikarya</taxon>
        <taxon>Ascomycota</taxon>
        <taxon>Pezizomycotina</taxon>
        <taxon>Dothideomycetes</taxon>
        <taxon>Dothideomycetidae</taxon>
        <taxon>Myriangiales</taxon>
        <taxon>Elsinoaceae</taxon>
        <taxon>Sphaceloma</taxon>
    </lineage>
</organism>
<dbReference type="Proteomes" id="UP000243797">
    <property type="component" value="Unassembled WGS sequence"/>
</dbReference>
<evidence type="ECO:0000256" key="1">
    <source>
        <dbReference type="ARBA" id="ARBA00004141"/>
    </source>
</evidence>
<feature type="domain" description="Rhodopsin" evidence="7">
    <location>
        <begin position="42"/>
        <end position="279"/>
    </location>
</feature>
<dbReference type="InterPro" id="IPR049326">
    <property type="entry name" value="Rhodopsin_dom_fungi"/>
</dbReference>
<dbReference type="GO" id="GO:0016020">
    <property type="term" value="C:membrane"/>
    <property type="evidence" value="ECO:0007669"/>
    <property type="project" value="UniProtKB-SubCell"/>
</dbReference>
<evidence type="ECO:0000256" key="4">
    <source>
        <dbReference type="ARBA" id="ARBA00023136"/>
    </source>
</evidence>
<feature type="transmembrane region" description="Helical" evidence="6">
    <location>
        <begin position="106"/>
        <end position="127"/>
    </location>
</feature>
<evidence type="ECO:0000313" key="8">
    <source>
        <dbReference type="EMBL" id="PNS17282.1"/>
    </source>
</evidence>
<gene>
    <name evidence="8" type="ORF">CAC42_6965</name>
</gene>
<name>A0A2K1QQG4_9PEZI</name>
<feature type="transmembrane region" description="Helical" evidence="6">
    <location>
        <begin position="183"/>
        <end position="203"/>
    </location>
</feature>
<reference evidence="8 9" key="1">
    <citation type="submission" date="2017-06" db="EMBL/GenBank/DDBJ databases">
        <title>Draft genome sequence of a variant of Elsinoe murrayae.</title>
        <authorList>
            <person name="Cheng Q."/>
        </authorList>
    </citation>
    <scope>NUCLEOTIDE SEQUENCE [LARGE SCALE GENOMIC DNA]</scope>
    <source>
        <strain evidence="8 9">CQ-2017a</strain>
    </source>
</reference>
<accession>A0A2K1QQG4</accession>
<sequence length="362" mass="39003">MSVIDLPKRQNANQSAVLKAGFDSLLAGTIMCLVLSLAALAARVYVRKRMLNLFGAEDWTMVATLVPFLAYICLFTVGCVLGPSVLAGGLSDKLRFYSRVAHAGTGFYVLTLMGIKLSVGLCCLRIFQYRTVEIATIYTLFAFNIAAGLTYYVYTVFTCALFRDLAFLGGFCPAQRGADISNTVFSAVSILTDIAFVILAVSCMIGSKLPRITRVVACLILALGSVGGVASAIRLSLVLQPTDGERWKAQSISTARWIGIEVATGMVAANLALTRPLLTVAIDRLRIFATKVTGVRFTPPTVPPAKPYLDASTWTQGHVLTGDHRESLGYIEKHISLSVGDDSFREPSVQDSKHAFGDVKAL</sequence>
<feature type="transmembrane region" description="Helical" evidence="6">
    <location>
        <begin position="139"/>
        <end position="163"/>
    </location>
</feature>
<feature type="transmembrane region" description="Helical" evidence="6">
    <location>
        <begin position="58"/>
        <end position="86"/>
    </location>
</feature>
<feature type="transmembrane region" description="Helical" evidence="6">
    <location>
        <begin position="25"/>
        <end position="46"/>
    </location>
</feature>
<evidence type="ECO:0000259" key="7">
    <source>
        <dbReference type="Pfam" id="PF20684"/>
    </source>
</evidence>
<keyword evidence="3 6" id="KW-1133">Transmembrane helix</keyword>
<comment type="caution">
    <text evidence="8">The sequence shown here is derived from an EMBL/GenBank/DDBJ whole genome shotgun (WGS) entry which is preliminary data.</text>
</comment>
<evidence type="ECO:0000256" key="2">
    <source>
        <dbReference type="ARBA" id="ARBA00022692"/>
    </source>
</evidence>
<keyword evidence="2 6" id="KW-0812">Transmembrane</keyword>
<evidence type="ECO:0000256" key="3">
    <source>
        <dbReference type="ARBA" id="ARBA00022989"/>
    </source>
</evidence>
<evidence type="ECO:0000313" key="9">
    <source>
        <dbReference type="Proteomes" id="UP000243797"/>
    </source>
</evidence>
<evidence type="ECO:0000256" key="6">
    <source>
        <dbReference type="SAM" id="Phobius"/>
    </source>
</evidence>
<feature type="transmembrane region" description="Helical" evidence="6">
    <location>
        <begin position="215"/>
        <end position="237"/>
    </location>
</feature>
<dbReference type="STRING" id="2082308.A0A2K1QQG4"/>
<dbReference type="AlphaFoldDB" id="A0A2K1QQG4"/>
<dbReference type="PANTHER" id="PTHR33048">
    <property type="entry name" value="PTH11-LIKE INTEGRAL MEMBRANE PROTEIN (AFU_ORTHOLOGUE AFUA_5G11245)"/>
    <property type="match status" value="1"/>
</dbReference>
<evidence type="ECO:0000256" key="5">
    <source>
        <dbReference type="ARBA" id="ARBA00038359"/>
    </source>
</evidence>
<comment type="similarity">
    <text evidence="5">Belongs to the SAT4 family.</text>
</comment>
<dbReference type="EMBL" id="NKHZ01000051">
    <property type="protein sequence ID" value="PNS17282.1"/>
    <property type="molecule type" value="Genomic_DNA"/>
</dbReference>
<proteinExistence type="inferred from homology"/>
<dbReference type="InterPro" id="IPR052337">
    <property type="entry name" value="SAT4-like"/>
</dbReference>
<dbReference type="InParanoid" id="A0A2K1QQG4"/>
<dbReference type="PANTHER" id="PTHR33048:SF47">
    <property type="entry name" value="INTEGRAL MEMBRANE PROTEIN-RELATED"/>
    <property type="match status" value="1"/>
</dbReference>
<dbReference type="OrthoDB" id="4682787at2759"/>
<protein>
    <recommendedName>
        <fullName evidence="7">Rhodopsin domain-containing protein</fullName>
    </recommendedName>
</protein>
<feature type="transmembrane region" description="Helical" evidence="6">
    <location>
        <begin position="257"/>
        <end position="278"/>
    </location>
</feature>